<evidence type="ECO:0000313" key="4">
    <source>
        <dbReference type="Proteomes" id="UP000070457"/>
    </source>
</evidence>
<dbReference type="InterPro" id="IPR050740">
    <property type="entry name" value="Aldehyde_DH_Superfamily"/>
</dbReference>
<name>A0A136LZZ6_9BACT</name>
<protein>
    <submittedName>
        <fullName evidence="3">Putative aldehyde dehydrogenase</fullName>
        <ecNumber evidence="3">1.2.1.3</ecNumber>
    </submittedName>
</protein>
<dbReference type="AlphaFoldDB" id="A0A136LZZ6"/>
<evidence type="ECO:0000259" key="2">
    <source>
        <dbReference type="Pfam" id="PF00171"/>
    </source>
</evidence>
<gene>
    <name evidence="3" type="ORF">TR69_WS6001000098</name>
</gene>
<feature type="domain" description="Aldehyde dehydrogenase" evidence="2">
    <location>
        <begin position="12"/>
        <end position="126"/>
    </location>
</feature>
<evidence type="ECO:0000313" key="3">
    <source>
        <dbReference type="EMBL" id="KXK27230.1"/>
    </source>
</evidence>
<dbReference type="InterPro" id="IPR015590">
    <property type="entry name" value="Aldehyde_DH_dom"/>
</dbReference>
<dbReference type="InterPro" id="IPR016162">
    <property type="entry name" value="Ald_DH_N"/>
</dbReference>
<proteinExistence type="predicted"/>
<evidence type="ECO:0000256" key="1">
    <source>
        <dbReference type="ARBA" id="ARBA00023002"/>
    </source>
</evidence>
<dbReference type="STRING" id="1617426.TR69_WS6001000098"/>
<dbReference type="Proteomes" id="UP000070457">
    <property type="component" value="Unassembled WGS sequence"/>
</dbReference>
<dbReference type="GO" id="GO:0004029">
    <property type="term" value="F:aldehyde dehydrogenase (NAD+) activity"/>
    <property type="evidence" value="ECO:0007669"/>
    <property type="project" value="UniProtKB-EC"/>
</dbReference>
<dbReference type="Gene3D" id="3.40.605.10">
    <property type="entry name" value="Aldehyde Dehydrogenase, Chain A, domain 1"/>
    <property type="match status" value="1"/>
</dbReference>
<dbReference type="SUPFAM" id="SSF53720">
    <property type="entry name" value="ALDH-like"/>
    <property type="match status" value="1"/>
</dbReference>
<comment type="caution">
    <text evidence="3">The sequence shown here is derived from an EMBL/GenBank/DDBJ whole genome shotgun (WGS) entry which is preliminary data.</text>
</comment>
<dbReference type="InterPro" id="IPR016161">
    <property type="entry name" value="Ald_DH/histidinol_DH"/>
</dbReference>
<reference evidence="3 4" key="1">
    <citation type="submission" date="2015-02" db="EMBL/GenBank/DDBJ databases">
        <title>Improved understanding of the partial-nitritation anammox process through 23 genomes representing the majority of the microbial community.</title>
        <authorList>
            <person name="Speth D.R."/>
            <person name="In T Zandt M."/>
            <person name="Guerrero Cruz S."/>
            <person name="Jetten M.S."/>
            <person name="Dutilh B.E."/>
        </authorList>
    </citation>
    <scope>NUCLEOTIDE SEQUENCE [LARGE SCALE GENOMIC DNA]</scope>
    <source>
        <strain evidence="3">OLB20</strain>
    </source>
</reference>
<dbReference type="PANTHER" id="PTHR43353">
    <property type="entry name" value="SUCCINATE-SEMIALDEHYDE DEHYDROGENASE, MITOCHONDRIAL"/>
    <property type="match status" value="1"/>
</dbReference>
<accession>A0A136LZZ6</accession>
<dbReference type="EC" id="1.2.1.3" evidence="3"/>
<organism evidence="3 4">
    <name type="scientific">candidate division WS6 bacterium OLB20</name>
    <dbReference type="NCBI Taxonomy" id="1617426"/>
    <lineage>
        <taxon>Bacteria</taxon>
        <taxon>Candidatus Dojkabacteria</taxon>
    </lineage>
</organism>
<dbReference type="Pfam" id="PF00171">
    <property type="entry name" value="Aldedh"/>
    <property type="match status" value="1"/>
</dbReference>
<keyword evidence="1 3" id="KW-0560">Oxidoreductase</keyword>
<dbReference type="EMBL" id="JYNZ01000002">
    <property type="protein sequence ID" value="KXK27230.1"/>
    <property type="molecule type" value="Genomic_DNA"/>
</dbReference>
<sequence length="185" mass="21188">MDQSRLLINNEWVDSGSGETIDIYSPWDDTVCGTVQAATKEQALSAIEAADHAFTTWRRTSVAGRVEMMRKAIDLIRADKPRIVSLLGREIGKHDDAAESEFERSLGYAELAIEALRHMKGSIYAGDVTGQFERGRKPDIIHANHWEWFLPYLRLITRLICRLQRLLLRCLQAILLYLNRQHRAL</sequence>
<dbReference type="PANTHER" id="PTHR43353:SF5">
    <property type="entry name" value="SUCCINATE-SEMIALDEHYDE DEHYDROGENASE, MITOCHONDRIAL"/>
    <property type="match status" value="1"/>
</dbReference>